<organism evidence="3">
    <name type="scientific">viral metagenome</name>
    <dbReference type="NCBI Taxonomy" id="1070528"/>
    <lineage>
        <taxon>unclassified sequences</taxon>
        <taxon>metagenomes</taxon>
        <taxon>organismal metagenomes</taxon>
    </lineage>
</organism>
<sequence length="90" mass="10741">MAKILDTVKPNGLKHPYRAEHIIVWEQANNKTLPKGWVVHHLNGIRDDNRIENLFGMPRKRHNLKLALEPYEKRIQELEDELRKLKQRNS</sequence>
<dbReference type="InterPro" id="IPR044925">
    <property type="entry name" value="His-Me_finger_sf"/>
</dbReference>
<keyword evidence="3" id="KW-0378">Hydrolase</keyword>
<keyword evidence="1" id="KW-0175">Coiled coil</keyword>
<dbReference type="Pfam" id="PF13392">
    <property type="entry name" value="HNH_3"/>
    <property type="match status" value="1"/>
</dbReference>
<protein>
    <submittedName>
        <fullName evidence="3">Putative homing endonuclease</fullName>
    </submittedName>
</protein>
<reference evidence="3" key="1">
    <citation type="submission" date="2020-03" db="EMBL/GenBank/DDBJ databases">
        <title>The deep terrestrial virosphere.</title>
        <authorList>
            <person name="Holmfeldt K."/>
            <person name="Nilsson E."/>
            <person name="Simone D."/>
            <person name="Lopez-Fernandez M."/>
            <person name="Wu X."/>
            <person name="de Brujin I."/>
            <person name="Lundin D."/>
            <person name="Andersson A."/>
            <person name="Bertilsson S."/>
            <person name="Dopson M."/>
        </authorList>
    </citation>
    <scope>NUCLEOTIDE SEQUENCE</scope>
    <source>
        <strain evidence="3">MM415B01854</strain>
    </source>
</reference>
<dbReference type="InterPro" id="IPR003615">
    <property type="entry name" value="HNH_nuc"/>
</dbReference>
<feature type="coiled-coil region" evidence="1">
    <location>
        <begin position="61"/>
        <end position="88"/>
    </location>
</feature>
<evidence type="ECO:0000313" key="3">
    <source>
        <dbReference type="EMBL" id="QJA56419.1"/>
    </source>
</evidence>
<dbReference type="SUPFAM" id="SSF54060">
    <property type="entry name" value="His-Me finger endonucleases"/>
    <property type="match status" value="1"/>
</dbReference>
<dbReference type="EMBL" id="MT141217">
    <property type="protein sequence ID" value="QJA56419.1"/>
    <property type="molecule type" value="Genomic_DNA"/>
</dbReference>
<dbReference type="Gene3D" id="3.90.75.20">
    <property type="match status" value="1"/>
</dbReference>
<gene>
    <name evidence="3" type="ORF">MM415B01854_0011</name>
</gene>
<accession>A0A6M3IG98</accession>
<keyword evidence="3" id="KW-0255">Endonuclease</keyword>
<dbReference type="AlphaFoldDB" id="A0A6M3IG98"/>
<dbReference type="GO" id="GO:0004519">
    <property type="term" value="F:endonuclease activity"/>
    <property type="evidence" value="ECO:0007669"/>
    <property type="project" value="UniProtKB-KW"/>
</dbReference>
<evidence type="ECO:0000259" key="2">
    <source>
        <dbReference type="Pfam" id="PF13392"/>
    </source>
</evidence>
<name>A0A6M3IG98_9ZZZZ</name>
<proteinExistence type="predicted"/>
<evidence type="ECO:0000256" key="1">
    <source>
        <dbReference type="SAM" id="Coils"/>
    </source>
</evidence>
<feature type="domain" description="HNH nuclease" evidence="2">
    <location>
        <begin position="21"/>
        <end position="63"/>
    </location>
</feature>
<keyword evidence="3" id="KW-0540">Nuclease</keyword>